<proteinExistence type="predicted"/>
<organism evidence="5">
    <name type="scientific">Selaginella moellendorffii</name>
    <name type="common">Spikemoss</name>
    <dbReference type="NCBI Taxonomy" id="88036"/>
    <lineage>
        <taxon>Eukaryota</taxon>
        <taxon>Viridiplantae</taxon>
        <taxon>Streptophyta</taxon>
        <taxon>Embryophyta</taxon>
        <taxon>Tracheophyta</taxon>
        <taxon>Lycopodiopsida</taxon>
        <taxon>Selaginellales</taxon>
        <taxon>Selaginellaceae</taxon>
        <taxon>Selaginella</taxon>
    </lineage>
</organism>
<dbReference type="PANTHER" id="PTHR33101:SF6">
    <property type="entry name" value="ROP GUANINE NUCLEOTIDE EXCHANGE FACTOR 1"/>
    <property type="match status" value="1"/>
</dbReference>
<dbReference type="HOGENOM" id="CLU_019073_0_2_1"/>
<dbReference type="InParanoid" id="D8RI29"/>
<name>D8RI29_SELML</name>
<dbReference type="OrthoDB" id="1053009at2759"/>
<evidence type="ECO:0000313" key="4">
    <source>
        <dbReference type="EMBL" id="EFJ28174.1"/>
    </source>
</evidence>
<gene>
    <name evidence="4" type="ORF">SELMODRAFT_62956</name>
</gene>
<dbReference type="Proteomes" id="UP000001514">
    <property type="component" value="Unassembled WGS sequence"/>
</dbReference>
<dbReference type="PANTHER" id="PTHR33101">
    <property type="entry name" value="ROP GUANINE NUCLEOTIDE EXCHANGE FACTOR 1"/>
    <property type="match status" value="1"/>
</dbReference>
<dbReference type="AlphaFoldDB" id="D8RI29"/>
<dbReference type="FunFam" id="1.20.58.2010:FF:000003">
    <property type="entry name" value="Rop guanine nucleotide exchange factor 14"/>
    <property type="match status" value="1"/>
</dbReference>
<dbReference type="Gene3D" id="1.20.58.2010">
    <property type="entry name" value="PRONE domain, subdomain 1"/>
    <property type="match status" value="2"/>
</dbReference>
<evidence type="ECO:0000259" key="3">
    <source>
        <dbReference type="PROSITE" id="PS51334"/>
    </source>
</evidence>
<feature type="non-terminal residue" evidence="4">
    <location>
        <position position="1"/>
    </location>
</feature>
<evidence type="ECO:0000256" key="2">
    <source>
        <dbReference type="PROSITE-ProRule" id="PRU00663"/>
    </source>
</evidence>
<sequence>SSFKEIEMMKERFSKLLLGEDMSGSGKGVCTALAISNALTNLAASVFGELWRLEPLSHERKLLWQREMNWILSVCDHIVEFVPSFHSVTDGTSLEVMISRPRSDLHINLPALRKLDAMLLEALDSYKETDFWYVDQGVSVDISSKNQQQKSVATKREEDKWWLPVPKIPTGGLSEKSRKALQNQRDCTNQILKAAMAINEQVLSEMQVPDVYWDSLPKSARANLGDTIYYGLRQEHFSPDALLSSLDLSTEHSALEVANRIQSALHIWRKKESSGSHKEGKSKSNGSSRYSWLKVRDLVAECGDKRQLLIERADSLLLCLRQRFPGLPQTVLDVNKIQYNKDVGQAILESYSRVLESLAYSILSRIDDVLYIADMTKRNQDSSGSQLGSKTNAA</sequence>
<dbReference type="GO" id="GO:0005886">
    <property type="term" value="C:plasma membrane"/>
    <property type="evidence" value="ECO:0000318"/>
    <property type="project" value="GO_Central"/>
</dbReference>
<dbReference type="eggNOG" id="ENOG502QPIY">
    <property type="taxonomic scope" value="Eukaryota"/>
</dbReference>
<dbReference type="PROSITE" id="PS51334">
    <property type="entry name" value="PRONE"/>
    <property type="match status" value="1"/>
</dbReference>
<feature type="domain" description="PRONE" evidence="3">
    <location>
        <begin position="1"/>
        <end position="383"/>
    </location>
</feature>
<dbReference type="EMBL" id="GL377580">
    <property type="protein sequence ID" value="EFJ28174.1"/>
    <property type="molecule type" value="Genomic_DNA"/>
</dbReference>
<dbReference type="Pfam" id="PF03759">
    <property type="entry name" value="PRONE"/>
    <property type="match status" value="1"/>
</dbReference>
<dbReference type="GO" id="GO:0005085">
    <property type="term" value="F:guanyl-nucleotide exchange factor activity"/>
    <property type="evidence" value="ECO:0000318"/>
    <property type="project" value="GO_Central"/>
</dbReference>
<evidence type="ECO:0000256" key="1">
    <source>
        <dbReference type="ARBA" id="ARBA00022658"/>
    </source>
</evidence>
<dbReference type="InterPro" id="IPR038937">
    <property type="entry name" value="RopGEF"/>
</dbReference>
<keyword evidence="1 2" id="KW-0344">Guanine-nucleotide releasing factor</keyword>
<dbReference type="FunCoup" id="D8RI29">
    <property type="interactions" value="753"/>
</dbReference>
<dbReference type="OMA" id="MIGRESC"/>
<accession>D8RI29</accession>
<dbReference type="Gramene" id="EFJ28174">
    <property type="protein sequence ID" value="EFJ28174"/>
    <property type="gene ID" value="SELMODRAFT_62956"/>
</dbReference>
<dbReference type="InterPro" id="IPR005512">
    <property type="entry name" value="PRONE_dom"/>
</dbReference>
<dbReference type="KEGG" id="smo:SELMODRAFT_62956"/>
<protein>
    <recommendedName>
        <fullName evidence="3">PRONE domain-containing protein</fullName>
    </recommendedName>
</protein>
<keyword evidence="5" id="KW-1185">Reference proteome</keyword>
<feature type="non-terminal residue" evidence="4">
    <location>
        <position position="394"/>
    </location>
</feature>
<reference evidence="4 5" key="1">
    <citation type="journal article" date="2011" name="Science">
        <title>The Selaginella genome identifies genetic changes associated with the evolution of vascular plants.</title>
        <authorList>
            <person name="Banks J.A."/>
            <person name="Nishiyama T."/>
            <person name="Hasebe M."/>
            <person name="Bowman J.L."/>
            <person name="Gribskov M."/>
            <person name="dePamphilis C."/>
            <person name="Albert V.A."/>
            <person name="Aono N."/>
            <person name="Aoyama T."/>
            <person name="Ambrose B.A."/>
            <person name="Ashton N.W."/>
            <person name="Axtell M.J."/>
            <person name="Barker E."/>
            <person name="Barker M.S."/>
            <person name="Bennetzen J.L."/>
            <person name="Bonawitz N.D."/>
            <person name="Chapple C."/>
            <person name="Cheng C."/>
            <person name="Correa L.G."/>
            <person name="Dacre M."/>
            <person name="DeBarry J."/>
            <person name="Dreyer I."/>
            <person name="Elias M."/>
            <person name="Engstrom E.M."/>
            <person name="Estelle M."/>
            <person name="Feng L."/>
            <person name="Finet C."/>
            <person name="Floyd S.K."/>
            <person name="Frommer W.B."/>
            <person name="Fujita T."/>
            <person name="Gramzow L."/>
            <person name="Gutensohn M."/>
            <person name="Harholt J."/>
            <person name="Hattori M."/>
            <person name="Heyl A."/>
            <person name="Hirai T."/>
            <person name="Hiwatashi Y."/>
            <person name="Ishikawa M."/>
            <person name="Iwata M."/>
            <person name="Karol K.G."/>
            <person name="Koehler B."/>
            <person name="Kolukisaoglu U."/>
            <person name="Kubo M."/>
            <person name="Kurata T."/>
            <person name="Lalonde S."/>
            <person name="Li K."/>
            <person name="Li Y."/>
            <person name="Litt A."/>
            <person name="Lyons E."/>
            <person name="Manning G."/>
            <person name="Maruyama T."/>
            <person name="Michael T.P."/>
            <person name="Mikami K."/>
            <person name="Miyazaki S."/>
            <person name="Morinaga S."/>
            <person name="Murata T."/>
            <person name="Mueller-Roeber B."/>
            <person name="Nelson D.R."/>
            <person name="Obara M."/>
            <person name="Oguri Y."/>
            <person name="Olmstead R.G."/>
            <person name="Onodera N."/>
            <person name="Petersen B.L."/>
            <person name="Pils B."/>
            <person name="Prigge M."/>
            <person name="Rensing S.A."/>
            <person name="Riano-Pachon D.M."/>
            <person name="Roberts A.W."/>
            <person name="Sato Y."/>
            <person name="Scheller H.V."/>
            <person name="Schulz B."/>
            <person name="Schulz C."/>
            <person name="Shakirov E.V."/>
            <person name="Shibagaki N."/>
            <person name="Shinohara N."/>
            <person name="Shippen D.E."/>
            <person name="Soerensen I."/>
            <person name="Sotooka R."/>
            <person name="Sugimoto N."/>
            <person name="Sugita M."/>
            <person name="Sumikawa N."/>
            <person name="Tanurdzic M."/>
            <person name="Theissen G."/>
            <person name="Ulvskov P."/>
            <person name="Wakazuki S."/>
            <person name="Weng J.K."/>
            <person name="Willats W.W."/>
            <person name="Wipf D."/>
            <person name="Wolf P.G."/>
            <person name="Yang L."/>
            <person name="Zimmer A.D."/>
            <person name="Zhu Q."/>
            <person name="Mitros T."/>
            <person name="Hellsten U."/>
            <person name="Loque D."/>
            <person name="Otillar R."/>
            <person name="Salamov A."/>
            <person name="Schmutz J."/>
            <person name="Shapiro H."/>
            <person name="Lindquist E."/>
            <person name="Lucas S."/>
            <person name="Rokhsar D."/>
            <person name="Grigoriev I.V."/>
        </authorList>
    </citation>
    <scope>NUCLEOTIDE SEQUENCE [LARGE SCALE GENOMIC DNA]</scope>
</reference>
<dbReference type="FunFam" id="1.20.58.2010:FF:000001">
    <property type="entry name" value="Rop guanine nucleotide exchange factor 14"/>
    <property type="match status" value="1"/>
</dbReference>
<evidence type="ECO:0000313" key="5">
    <source>
        <dbReference type="Proteomes" id="UP000001514"/>
    </source>
</evidence>